<feature type="compositionally biased region" description="Basic and acidic residues" evidence="1">
    <location>
        <begin position="174"/>
        <end position="188"/>
    </location>
</feature>
<keyword evidence="3" id="KW-1185">Reference proteome</keyword>
<dbReference type="STRING" id="5454.A0A163BD39"/>
<evidence type="ECO:0000313" key="3">
    <source>
        <dbReference type="Proteomes" id="UP000076837"/>
    </source>
</evidence>
<evidence type="ECO:0000313" key="2">
    <source>
        <dbReference type="EMBL" id="KZM21702.1"/>
    </source>
</evidence>
<feature type="compositionally biased region" description="Acidic residues" evidence="1">
    <location>
        <begin position="57"/>
        <end position="67"/>
    </location>
</feature>
<gene>
    <name evidence="2" type="ORF">ST47_g7081</name>
</gene>
<dbReference type="AlphaFoldDB" id="A0A163BD39"/>
<dbReference type="Proteomes" id="UP000076837">
    <property type="component" value="Unassembled WGS sequence"/>
</dbReference>
<dbReference type="EMBL" id="JYNV01000240">
    <property type="protein sequence ID" value="KZM21702.1"/>
    <property type="molecule type" value="Genomic_DNA"/>
</dbReference>
<sequence length="410" mass="45063">MPRQLPWKSNASRTQTVKPPSRPPKTSRIPDDIDDDFFHGTVLASSKDKGKSKAASDSEEFLPDLPEEPSTPRTKQSKNTNPKDRALSSSPPLLTDYALPHTEPMRKGVSKFDLRDDEWMMVEDEFLETAKLFTRHLHIAEYDRLKASIEAKKKEAEVARPVVAGAKRSVGGAMKERAKVQDSKQRKAIRDVFASQGDESEEDRASYRPQPSGPTSTIAKPRPAINESQDTDSDDLDVPRVPKPKVVAPIPTTAKRSPPAASHIPKPATSSFAKPALPAKTAPARPRAKAPRITPFDMLDGYTPPNHNIKPRPTFTPGETRVSSSSNPCSQSSSSGPASSRTPQTTTTRPAKPPRSLDLLDEWGATAETGGVSKEIADRVAKRRAEREREGRGKKERRGTDLDDIPTFLF</sequence>
<comment type="caution">
    <text evidence="2">The sequence shown here is derived from an EMBL/GenBank/DDBJ whole genome shotgun (WGS) entry which is preliminary data.</text>
</comment>
<feature type="compositionally biased region" description="Basic and acidic residues" evidence="1">
    <location>
        <begin position="375"/>
        <end position="401"/>
    </location>
</feature>
<accession>A0A163BD39</accession>
<feature type="compositionally biased region" description="Polar residues" evidence="1">
    <location>
        <begin position="71"/>
        <end position="80"/>
    </location>
</feature>
<feature type="region of interest" description="Disordered" evidence="1">
    <location>
        <begin position="193"/>
        <end position="410"/>
    </location>
</feature>
<feature type="compositionally biased region" description="Basic and acidic residues" evidence="1">
    <location>
        <begin position="46"/>
        <end position="56"/>
    </location>
</feature>
<protein>
    <submittedName>
        <fullName evidence="2">Uncharacterized protein</fullName>
    </submittedName>
</protein>
<feature type="compositionally biased region" description="Low complexity" evidence="1">
    <location>
        <begin position="273"/>
        <end position="285"/>
    </location>
</feature>
<feature type="compositionally biased region" description="Polar residues" evidence="1">
    <location>
        <begin position="7"/>
        <end position="18"/>
    </location>
</feature>
<feature type="region of interest" description="Disordered" evidence="1">
    <location>
        <begin position="1"/>
        <end position="106"/>
    </location>
</feature>
<organism evidence="2 3">
    <name type="scientific">Didymella rabiei</name>
    <name type="common">Chickpea ascochyta blight fungus</name>
    <name type="synonym">Mycosphaerella rabiei</name>
    <dbReference type="NCBI Taxonomy" id="5454"/>
    <lineage>
        <taxon>Eukaryota</taxon>
        <taxon>Fungi</taxon>
        <taxon>Dikarya</taxon>
        <taxon>Ascomycota</taxon>
        <taxon>Pezizomycotina</taxon>
        <taxon>Dothideomycetes</taxon>
        <taxon>Pleosporomycetidae</taxon>
        <taxon>Pleosporales</taxon>
        <taxon>Pleosporineae</taxon>
        <taxon>Didymellaceae</taxon>
        <taxon>Ascochyta</taxon>
    </lineage>
</organism>
<reference evidence="2 3" key="1">
    <citation type="journal article" date="2016" name="Sci. Rep.">
        <title>Draft genome sequencing and secretome analysis of fungal phytopathogen Ascochyta rabiei provides insight into the necrotrophic effector repertoire.</title>
        <authorList>
            <person name="Verma S."/>
            <person name="Gazara R.K."/>
            <person name="Nizam S."/>
            <person name="Parween S."/>
            <person name="Chattopadhyay D."/>
            <person name="Verma P.K."/>
        </authorList>
    </citation>
    <scope>NUCLEOTIDE SEQUENCE [LARGE SCALE GENOMIC DNA]</scope>
    <source>
        <strain evidence="2 3">ArDII</strain>
    </source>
</reference>
<evidence type="ECO:0000256" key="1">
    <source>
        <dbReference type="SAM" id="MobiDB-lite"/>
    </source>
</evidence>
<dbReference type="OrthoDB" id="5374569at2759"/>
<name>A0A163BD39_DIDRA</name>
<feature type="region of interest" description="Disordered" evidence="1">
    <location>
        <begin position="169"/>
        <end position="188"/>
    </location>
</feature>
<feature type="compositionally biased region" description="Low complexity" evidence="1">
    <location>
        <begin position="323"/>
        <end position="356"/>
    </location>
</feature>
<proteinExistence type="predicted"/>